<dbReference type="PANTHER" id="PTHR40042:SF1">
    <property type="entry name" value="DUF1405 DOMAIN-CONTAINING PROTEIN"/>
    <property type="match status" value="1"/>
</dbReference>
<evidence type="ECO:0000256" key="1">
    <source>
        <dbReference type="SAM" id="Phobius"/>
    </source>
</evidence>
<feature type="transmembrane region" description="Helical" evidence="1">
    <location>
        <begin position="7"/>
        <end position="30"/>
    </location>
</feature>
<name>A0ABW0U6P6_9BACI</name>
<dbReference type="PANTHER" id="PTHR40042">
    <property type="entry name" value="HYPOTHETICAL MEMBRANE SPANNING PROTEIN"/>
    <property type="match status" value="1"/>
</dbReference>
<dbReference type="EMBL" id="JBHSPF010000018">
    <property type="protein sequence ID" value="MFC5628301.1"/>
    <property type="molecule type" value="Genomic_DNA"/>
</dbReference>
<dbReference type="Pfam" id="PF07187">
    <property type="entry name" value="DUF1405"/>
    <property type="match status" value="1"/>
</dbReference>
<dbReference type="Proteomes" id="UP001596143">
    <property type="component" value="Unassembled WGS sequence"/>
</dbReference>
<feature type="transmembrane region" description="Helical" evidence="1">
    <location>
        <begin position="134"/>
        <end position="152"/>
    </location>
</feature>
<organism evidence="2 3">
    <name type="scientific">Aliibacillus thermotolerans</name>
    <dbReference type="NCBI Taxonomy" id="1834418"/>
    <lineage>
        <taxon>Bacteria</taxon>
        <taxon>Bacillati</taxon>
        <taxon>Bacillota</taxon>
        <taxon>Bacilli</taxon>
        <taxon>Bacillales</taxon>
        <taxon>Bacillaceae</taxon>
        <taxon>Aliibacillus</taxon>
    </lineage>
</organism>
<comment type="caution">
    <text evidence="2">The sequence shown here is derived from an EMBL/GenBank/DDBJ whole genome shotgun (WGS) entry which is preliminary data.</text>
</comment>
<feature type="transmembrane region" description="Helical" evidence="1">
    <location>
        <begin position="42"/>
        <end position="65"/>
    </location>
</feature>
<sequence length="199" mass="22929">MNVIIRFLGMPTMILLLLIINGLGTVYGYWWYNGQLEATPPIFLPFVPDSPTASLFFTFVLLLYLMKKRSGLLEAFASVTLIKYGIWAVVMNGLQGVFGDPLSWQNYMLIASHLGMAVQALLFSPYYRIKRWHLFIVAVWTLHNDVIDYVYGMHPWVSSVLTDYIAHIGYFTFWLSIVSIMLTYLFGVREKRLQINLPS</sequence>
<keyword evidence="1" id="KW-0472">Membrane</keyword>
<dbReference type="InterPro" id="IPR009845">
    <property type="entry name" value="DUF1405"/>
</dbReference>
<keyword evidence="1" id="KW-1133">Transmembrane helix</keyword>
<evidence type="ECO:0000313" key="2">
    <source>
        <dbReference type="EMBL" id="MFC5628301.1"/>
    </source>
</evidence>
<keyword evidence="3" id="KW-1185">Reference proteome</keyword>
<feature type="transmembrane region" description="Helical" evidence="1">
    <location>
        <begin position="106"/>
        <end position="127"/>
    </location>
</feature>
<gene>
    <name evidence="2" type="ORF">ACFPTR_05245</name>
</gene>
<feature type="transmembrane region" description="Helical" evidence="1">
    <location>
        <begin position="72"/>
        <end position="94"/>
    </location>
</feature>
<accession>A0ABW0U6P6</accession>
<reference evidence="3" key="1">
    <citation type="journal article" date="2019" name="Int. J. Syst. Evol. Microbiol.">
        <title>The Global Catalogue of Microorganisms (GCM) 10K type strain sequencing project: providing services to taxonomists for standard genome sequencing and annotation.</title>
        <authorList>
            <consortium name="The Broad Institute Genomics Platform"/>
            <consortium name="The Broad Institute Genome Sequencing Center for Infectious Disease"/>
            <person name="Wu L."/>
            <person name="Ma J."/>
        </authorList>
    </citation>
    <scope>NUCLEOTIDE SEQUENCE [LARGE SCALE GENOMIC DNA]</scope>
    <source>
        <strain evidence="3">CGMCC 1.15790</strain>
    </source>
</reference>
<feature type="transmembrane region" description="Helical" evidence="1">
    <location>
        <begin position="164"/>
        <end position="186"/>
    </location>
</feature>
<dbReference type="RefSeq" id="WP_270897564.1">
    <property type="nucleotide sequence ID" value="NZ_JBHSPF010000018.1"/>
</dbReference>
<evidence type="ECO:0000313" key="3">
    <source>
        <dbReference type="Proteomes" id="UP001596143"/>
    </source>
</evidence>
<keyword evidence="1" id="KW-0812">Transmembrane</keyword>
<proteinExistence type="predicted"/>
<protein>
    <submittedName>
        <fullName evidence="2">DUF1405 domain-containing protein</fullName>
    </submittedName>
</protein>